<feature type="domain" description="DUF7035" evidence="5">
    <location>
        <begin position="666"/>
        <end position="790"/>
    </location>
</feature>
<feature type="chain" id="PRO_5007593299" description="EGF-like domain-containing protein" evidence="2">
    <location>
        <begin position="19"/>
        <end position="1390"/>
    </location>
</feature>
<accession>A0A151ZHB9</accession>
<dbReference type="InterPro" id="IPR055463">
    <property type="entry name" value="DUF7035"/>
</dbReference>
<evidence type="ECO:0000256" key="1">
    <source>
        <dbReference type="SAM" id="Phobius"/>
    </source>
</evidence>
<feature type="signal peptide" evidence="2">
    <location>
        <begin position="1"/>
        <end position="18"/>
    </location>
</feature>
<comment type="caution">
    <text evidence="8">The sequence shown here is derived from an EMBL/GenBank/DDBJ whole genome shotgun (WGS) entry which is preliminary data.</text>
</comment>
<keyword evidence="1" id="KW-1133">Transmembrane helix</keyword>
<keyword evidence="2" id="KW-0732">Signal</keyword>
<dbReference type="EMBL" id="LODT01000028">
    <property type="protein sequence ID" value="KYQ93381.1"/>
    <property type="molecule type" value="Genomic_DNA"/>
</dbReference>
<protein>
    <recommendedName>
        <fullName evidence="10">EGF-like domain-containing protein</fullName>
    </recommendedName>
</protein>
<feature type="domain" description="ComC supersandwich" evidence="3">
    <location>
        <begin position="1071"/>
        <end position="1293"/>
    </location>
</feature>
<name>A0A151ZHB9_TIELA</name>
<evidence type="ECO:0000259" key="3">
    <source>
        <dbReference type="Pfam" id="PF22933"/>
    </source>
</evidence>
<dbReference type="PANTHER" id="PTHR31378">
    <property type="entry name" value="EGF-LIKE DOMAIN-CONTAINING PROTEIN-RELATED-RELATED"/>
    <property type="match status" value="1"/>
</dbReference>
<evidence type="ECO:0000256" key="2">
    <source>
        <dbReference type="SAM" id="SignalP"/>
    </source>
</evidence>
<dbReference type="OMA" id="KNNTIME"/>
<evidence type="ECO:0000259" key="7">
    <source>
        <dbReference type="Pfam" id="PF25820"/>
    </source>
</evidence>
<feature type="domain" description="DUF7743" evidence="6">
    <location>
        <begin position="420"/>
        <end position="525"/>
    </location>
</feature>
<evidence type="ECO:0008006" key="10">
    <source>
        <dbReference type="Google" id="ProtNLM"/>
    </source>
</evidence>
<dbReference type="Pfam" id="PF25820">
    <property type="entry name" value="DUF7949"/>
    <property type="match status" value="1"/>
</dbReference>
<dbReference type="InterPro" id="IPR055462">
    <property type="entry name" value="DUF7034"/>
</dbReference>
<evidence type="ECO:0000259" key="6">
    <source>
        <dbReference type="Pfam" id="PF24893"/>
    </source>
</evidence>
<gene>
    <name evidence="8" type="ORF">DLAC_06062</name>
</gene>
<keyword evidence="1" id="KW-0472">Membrane</keyword>
<reference evidence="8 9" key="1">
    <citation type="submission" date="2015-12" db="EMBL/GenBank/DDBJ databases">
        <title>Dictyostelia acquired genes for synthesis and detection of signals that induce cell-type specialization by lateral gene transfer from prokaryotes.</title>
        <authorList>
            <person name="Gloeckner G."/>
            <person name="Schaap P."/>
        </authorList>
    </citation>
    <scope>NUCLEOTIDE SEQUENCE [LARGE SCALE GENOMIC DNA]</scope>
    <source>
        <strain evidence="8 9">TK</strain>
    </source>
</reference>
<dbReference type="Pfam" id="PF24893">
    <property type="entry name" value="DUF7743"/>
    <property type="match status" value="1"/>
</dbReference>
<organism evidence="8 9">
    <name type="scientific">Tieghemostelium lacteum</name>
    <name type="common">Slime mold</name>
    <name type="synonym">Dictyostelium lacteum</name>
    <dbReference type="NCBI Taxonomy" id="361077"/>
    <lineage>
        <taxon>Eukaryota</taxon>
        <taxon>Amoebozoa</taxon>
        <taxon>Evosea</taxon>
        <taxon>Eumycetozoa</taxon>
        <taxon>Dictyostelia</taxon>
        <taxon>Dictyosteliales</taxon>
        <taxon>Raperosteliaceae</taxon>
        <taxon>Tieghemostelium</taxon>
    </lineage>
</organism>
<dbReference type="InterPro" id="IPR057709">
    <property type="entry name" value="DUF7949"/>
</dbReference>
<dbReference type="InterPro" id="IPR056645">
    <property type="entry name" value="DUF7743"/>
</dbReference>
<dbReference type="InParanoid" id="A0A151ZHB9"/>
<proteinExistence type="predicted"/>
<dbReference type="Pfam" id="PF23033">
    <property type="entry name" value="DUF7034"/>
    <property type="match status" value="1"/>
</dbReference>
<evidence type="ECO:0000259" key="4">
    <source>
        <dbReference type="Pfam" id="PF23033"/>
    </source>
</evidence>
<evidence type="ECO:0000313" key="8">
    <source>
        <dbReference type="EMBL" id="KYQ93381.1"/>
    </source>
</evidence>
<keyword evidence="9" id="KW-1185">Reference proteome</keyword>
<dbReference type="Pfam" id="PF23034">
    <property type="entry name" value="DUF7035"/>
    <property type="match status" value="1"/>
</dbReference>
<evidence type="ECO:0000313" key="9">
    <source>
        <dbReference type="Proteomes" id="UP000076078"/>
    </source>
</evidence>
<dbReference type="Pfam" id="PF22933">
    <property type="entry name" value="ComC_SSD"/>
    <property type="match status" value="1"/>
</dbReference>
<keyword evidence="1" id="KW-0812">Transmembrane</keyword>
<sequence>MIASLVLVIVFLCNLLCAIQVDYQVVDVTDPLWNSIYARSDGYCYYQFYYTITDSYLRGISSISALPDSPTNTFQLIGQDNSEYLYFIEIRVQAGQANFSLNIVDSTFSPHIVPTTVYECLQYSTLYMSPSVQSSPPYLISNSPAFLDSQGLVSYPLFFNASKGISFSVASLSTGYTCQRVDNLLYSNFALLNANINFQSNSTPLQLQITYQNTSTITLPSYIPGTSTINDVLQTKVLPSENQVWIGARGYMLIEVYKNFTSPFDFSSQLGKIYKVGDNGNTITLLGITQPLNSGNNSLKLYIYDQVTPYQLKRSLMVNSPNPIQQMSVGDSVPFDTFVSPSYTMVSYTLTWKFPQPWLNTVVLPGVNGFTLLSSYVPVPVGIVNGRRYQSSGSYRYMLPYYLNSQSLLFNNISFGVTGNDTTPPVIDYVQYISIGNLSMIIRIKVTDESSGVFRMTLDNNGVYGSIDSSDIAEVLATKVVSTGLVILSAIYEKIVPFKLDLPSPTYPVIRVVAYDNALNRVQYGAGIVNSVQLPLKLYGFPGTISRSKSFVSSDFITFWNFSKNNLNLTNKGADVQLMVQFDPRYTLVNGKVYLSLDLQDPSKTFQGYYDGVLKMFIINFYIPMNPLSGALEYTFFYPELAFRSIDMVNLVGLQRAQLMVSSVRGDRFPPVFTFINTTSNEDTLSWTFTISDSVNGLKSGFIKIQSTEDILPFVFELNITGKNINLDSYTFSIPTPSECSTSTVTFRVVEVELVDRGLVKSTFKYGQSSGITPFMYINNSNSDVIVLSCPDETSDNTPPVISNISLVNTGTVDVGLLNRGISISFSGQDLQSEISERHIPYCKFFTVLQEFYVQSSKFTVNDTAFSGQCSTDLPYGFGWPIGVFRVSVYGVTDIALNVAGLEGSVDYPVVMDTLTPLIESNLPITLSGGSLTLFGKKFGKPSDISMSGVLVEQDGFLKNYTIPFLRSVALSIDGLPAFQYPFNVTFFNSLKRSNTYTVYPVSYLNRTEPTPSPTLPVPSCPGSPPCGGETNGVCLRSGCKCVEPWYGADCLSQIINTSPPDINSTSPNSTINVDVSSQDGESISINTLISILSLNEVASNGTIVTPHVFNTWIFTNLTGNTSSPYSLYYQYLTNVTNNGVRTNITIGLQWYHESDTFEFADKELDMRPSTIKYTITITPYGFTSALNTLQIRLAAQIHTTELNEGSCIYQESSNYTNSIDDSEYVKLQINDHSLYGRFIKRAIIDDKVQRVSSQLLTTLNSSAITNSINSLIAIQIPHYRQNILIDPDFTLLRDFTSAMDKNGSICKVLKDRSLTKAQLAGIIIGVIVFIGAFVLMIVYVIYKNRQDRLLLQALNSIRLNELDNRNNNNDNNNENIINNIDIVENIDNK</sequence>
<feature type="domain" description="DUF7034" evidence="4">
    <location>
        <begin position="800"/>
        <end position="903"/>
    </location>
</feature>
<feature type="transmembrane region" description="Helical" evidence="1">
    <location>
        <begin position="1320"/>
        <end position="1343"/>
    </location>
</feature>
<feature type="domain" description="DUF7949" evidence="7">
    <location>
        <begin position="1021"/>
        <end position="1055"/>
    </location>
</feature>
<dbReference type="PANTHER" id="PTHR31378:SF17">
    <property type="match status" value="1"/>
</dbReference>
<evidence type="ECO:0000259" key="5">
    <source>
        <dbReference type="Pfam" id="PF23034"/>
    </source>
</evidence>
<dbReference type="InterPro" id="IPR054484">
    <property type="entry name" value="ComC_SSD"/>
</dbReference>
<dbReference type="Proteomes" id="UP000076078">
    <property type="component" value="Unassembled WGS sequence"/>
</dbReference>